<dbReference type="PANTHER" id="PTHR30023">
    <property type="entry name" value="D-ALANYL-D-ALANINE CARBOXYPEPTIDASE"/>
    <property type="match status" value="1"/>
</dbReference>
<dbReference type="Pfam" id="PF02113">
    <property type="entry name" value="Peptidase_S13"/>
    <property type="match status" value="2"/>
</dbReference>
<dbReference type="PRINTS" id="PR00922">
    <property type="entry name" value="DADACBPTASE3"/>
</dbReference>
<reference evidence="4" key="1">
    <citation type="submission" date="2016-11" db="EMBL/GenBank/DDBJ databases">
        <authorList>
            <person name="Varghese N."/>
            <person name="Submissions S."/>
        </authorList>
    </citation>
    <scope>NUCLEOTIDE SEQUENCE [LARGE SCALE GENOMIC DNA]</scope>
    <source>
        <strain evidence="4">DSM 17539</strain>
    </source>
</reference>
<evidence type="ECO:0000313" key="3">
    <source>
        <dbReference type="EMBL" id="SHF28494.1"/>
    </source>
</evidence>
<dbReference type="EMBL" id="FQUX01000003">
    <property type="protein sequence ID" value="SHF28494.1"/>
    <property type="molecule type" value="Genomic_DNA"/>
</dbReference>
<keyword evidence="3" id="KW-0645">Protease</keyword>
<dbReference type="GO" id="GO:0004185">
    <property type="term" value="F:serine-type carboxypeptidase activity"/>
    <property type="evidence" value="ECO:0007669"/>
    <property type="project" value="InterPro"/>
</dbReference>
<dbReference type="GO" id="GO:0006508">
    <property type="term" value="P:proteolysis"/>
    <property type="evidence" value="ECO:0007669"/>
    <property type="project" value="InterPro"/>
</dbReference>
<accession>A0A1M5AEA3</accession>
<gene>
    <name evidence="3" type="ORF">SAMN03080594_103205</name>
</gene>
<protein>
    <submittedName>
        <fullName evidence="3">D-alanyl-D-alanine carboxypeptidase / D-alanyl-D-alanine-endopeptidase (Penicillin-binding protein 4)</fullName>
    </submittedName>
</protein>
<evidence type="ECO:0000313" key="4">
    <source>
        <dbReference type="Proteomes" id="UP000184406"/>
    </source>
</evidence>
<keyword evidence="2" id="KW-0378">Hydrolase</keyword>
<organism evidence="3 4">
    <name type="scientific">Arenibacter palladensis</name>
    <dbReference type="NCBI Taxonomy" id="237373"/>
    <lineage>
        <taxon>Bacteria</taxon>
        <taxon>Pseudomonadati</taxon>
        <taxon>Bacteroidota</taxon>
        <taxon>Flavobacteriia</taxon>
        <taxon>Flavobacteriales</taxon>
        <taxon>Flavobacteriaceae</taxon>
        <taxon>Arenibacter</taxon>
    </lineage>
</organism>
<evidence type="ECO:0000256" key="2">
    <source>
        <dbReference type="ARBA" id="ARBA00022801"/>
    </source>
</evidence>
<dbReference type="InterPro" id="IPR000667">
    <property type="entry name" value="Peptidase_S13"/>
</dbReference>
<dbReference type="InterPro" id="IPR012338">
    <property type="entry name" value="Beta-lactam/transpept-like"/>
</dbReference>
<keyword evidence="4" id="KW-1185">Reference proteome</keyword>
<dbReference type="AlphaFoldDB" id="A0A1M5AEA3"/>
<dbReference type="Gene3D" id="3.40.710.10">
    <property type="entry name" value="DD-peptidase/beta-lactamase superfamily"/>
    <property type="match status" value="2"/>
</dbReference>
<dbReference type="SUPFAM" id="SSF56601">
    <property type="entry name" value="beta-lactamase/transpeptidase-like"/>
    <property type="match status" value="1"/>
</dbReference>
<evidence type="ECO:0000256" key="1">
    <source>
        <dbReference type="ARBA" id="ARBA00006096"/>
    </source>
</evidence>
<proteinExistence type="inferred from homology"/>
<dbReference type="GO" id="GO:0000270">
    <property type="term" value="P:peptidoglycan metabolic process"/>
    <property type="evidence" value="ECO:0007669"/>
    <property type="project" value="TreeGrafter"/>
</dbReference>
<comment type="similarity">
    <text evidence="1">Belongs to the peptidase S13 family.</text>
</comment>
<dbReference type="PANTHER" id="PTHR30023:SF0">
    <property type="entry name" value="PENICILLIN-SENSITIVE CARBOXYPEPTIDASE A"/>
    <property type="match status" value="1"/>
</dbReference>
<keyword evidence="3" id="KW-0121">Carboxypeptidase</keyword>
<dbReference type="Proteomes" id="UP000184406">
    <property type="component" value="Unassembled WGS sequence"/>
</dbReference>
<sequence length="442" mass="50762">MMLKSMNVHFQQLFLNKKRTLGQLILVGASISLIGCKTLNNSKLNKTINQKISSRTTNNYFQGILIYDPVKKDTVYSHNSQKYFTPASNTKIITLYTSLKTLPEKIPSLKYIVKNDTLYMEGTGDPTLLHPYFGDSTAIKFAMNYKNVSLYLNNFEESRYGPGWAWEDYDLYFSPERNGLPLYGNVVTITNNDSLAVSPTYFKNQVVPISYGVNRELYSNTFYYDPQRRDTLESPFMIDSTLTKSLLEEALLKKVNVVQKMPNDEKQILYSVASDSLYKRMMEVSDNFLAEQLLILSSSTLSDTLNSAKARNYILDNYLQELEQPPRWVDGSGLSRYNLFTPGTMVYVLNKMYQEIPRERLFNFFPVGGLSGTLKGRFNGDDRPYIYAKTGSLGNNYCLSGYLITRSGKTLIFSFMNNHFTKSNSEVKQHMESIFEMIRDNY</sequence>
<dbReference type="RefSeq" id="WP_245802531.1">
    <property type="nucleotide sequence ID" value="NZ_FQUX01000003.1"/>
</dbReference>
<name>A0A1M5AEA3_9FLAO</name>